<dbReference type="PANTHER" id="PTHR31302:SF31">
    <property type="entry name" value="PHOSPHODIESTERASE YAEI"/>
    <property type="match status" value="1"/>
</dbReference>
<name>A0ABU3GZQ9_9SPHI</name>
<reference evidence="7" key="1">
    <citation type="submission" date="2023-07" db="EMBL/GenBank/DDBJ databases">
        <title>Functional and genomic diversity of the sorghum phyllosphere microbiome.</title>
        <authorList>
            <person name="Shade A."/>
        </authorList>
    </citation>
    <scope>NUCLEOTIDE SEQUENCE [LARGE SCALE GENOMIC DNA]</scope>
    <source>
        <strain evidence="7">SORGH_AS_0422</strain>
    </source>
</reference>
<feature type="transmembrane region" description="Helical" evidence="4">
    <location>
        <begin position="136"/>
        <end position="157"/>
    </location>
</feature>
<organism evidence="6 7">
    <name type="scientific">Mucilaginibacter terrae</name>
    <dbReference type="NCBI Taxonomy" id="1955052"/>
    <lineage>
        <taxon>Bacteria</taxon>
        <taxon>Pseudomonadati</taxon>
        <taxon>Bacteroidota</taxon>
        <taxon>Sphingobacteriia</taxon>
        <taxon>Sphingobacteriales</taxon>
        <taxon>Sphingobacteriaceae</taxon>
        <taxon>Mucilaginibacter</taxon>
    </lineage>
</organism>
<evidence type="ECO:0000256" key="2">
    <source>
        <dbReference type="ARBA" id="ARBA00022801"/>
    </source>
</evidence>
<protein>
    <submittedName>
        <fullName evidence="6">MPP superfamily phosphohydrolase</fullName>
    </submittedName>
</protein>
<keyword evidence="7" id="KW-1185">Reference proteome</keyword>
<evidence type="ECO:0000256" key="1">
    <source>
        <dbReference type="ARBA" id="ARBA00022723"/>
    </source>
</evidence>
<dbReference type="Pfam" id="PF00149">
    <property type="entry name" value="Metallophos"/>
    <property type="match status" value="1"/>
</dbReference>
<dbReference type="Proteomes" id="UP001258315">
    <property type="component" value="Unassembled WGS sequence"/>
</dbReference>
<evidence type="ECO:0000313" key="6">
    <source>
        <dbReference type="EMBL" id="MDT3404467.1"/>
    </source>
</evidence>
<evidence type="ECO:0000313" key="7">
    <source>
        <dbReference type="Proteomes" id="UP001258315"/>
    </source>
</evidence>
<evidence type="ECO:0000259" key="5">
    <source>
        <dbReference type="Pfam" id="PF00149"/>
    </source>
</evidence>
<feature type="compositionally biased region" description="Basic and acidic residues" evidence="3">
    <location>
        <begin position="117"/>
        <end position="127"/>
    </location>
</feature>
<evidence type="ECO:0000256" key="4">
    <source>
        <dbReference type="SAM" id="Phobius"/>
    </source>
</evidence>
<dbReference type="InterPro" id="IPR029052">
    <property type="entry name" value="Metallo-depent_PP-like"/>
</dbReference>
<evidence type="ECO:0000256" key="3">
    <source>
        <dbReference type="SAM" id="MobiDB-lite"/>
    </source>
</evidence>
<sequence length="432" mass="49076">MEGQAPVIFLICIGLVLVDFYITNTLRKGLKKWCFLQSKFFLRVYWAVSIFLISGLIASIYIKFSVGFKGAVLMLFFLLLSCKVCMLPLFLIDDLRRLFLKFTRGDKQPEPAPKPVRQPEVEPESAKPTDITRSQFLLKAGLLAGSLPLAGLTYGIINGVYDYRVRRSTIYLPNLPKKFDGIKLGQISDIHSGSFYNKKAVLGGVEMLMGEKADFIFFTGDLVNTLSNEMREYQDIFAKVKAPLGVYSVLGNHDYGDYAWWPDAASKQKNLNDLMVTHKNMGWDLLMNENRRLKIDGEEIGILGVENWGALSRFPKYGKLDEAVKNTDDLPIKLLLSHDPSHWRAQIIPQYPQIDMTFSGHTHGMQFGVRTEHFQWSPIQFVYKEWGGLYREGQQQIYVNVGYGFLGYPGRVGILPEISIFELRSGKDPKLG</sequence>
<dbReference type="EMBL" id="JAVLVU010000001">
    <property type="protein sequence ID" value="MDT3404467.1"/>
    <property type="molecule type" value="Genomic_DNA"/>
</dbReference>
<dbReference type="InterPro" id="IPR004843">
    <property type="entry name" value="Calcineurin-like_PHP"/>
</dbReference>
<feature type="region of interest" description="Disordered" evidence="3">
    <location>
        <begin position="108"/>
        <end position="128"/>
    </location>
</feature>
<dbReference type="InterPro" id="IPR051158">
    <property type="entry name" value="Metallophosphoesterase_sf"/>
</dbReference>
<dbReference type="RefSeq" id="WP_311951828.1">
    <property type="nucleotide sequence ID" value="NZ_JAVLVU010000001.1"/>
</dbReference>
<feature type="transmembrane region" description="Helical" evidence="4">
    <location>
        <begin position="70"/>
        <end position="92"/>
    </location>
</feature>
<proteinExistence type="predicted"/>
<feature type="domain" description="Calcineurin-like phosphoesterase" evidence="5">
    <location>
        <begin position="183"/>
        <end position="364"/>
    </location>
</feature>
<keyword evidence="4" id="KW-0472">Membrane</keyword>
<dbReference type="Gene3D" id="3.60.21.10">
    <property type="match status" value="1"/>
</dbReference>
<keyword evidence="1" id="KW-0479">Metal-binding</keyword>
<keyword evidence="2" id="KW-0378">Hydrolase</keyword>
<dbReference type="SUPFAM" id="SSF56300">
    <property type="entry name" value="Metallo-dependent phosphatases"/>
    <property type="match status" value="1"/>
</dbReference>
<accession>A0ABU3GZQ9</accession>
<comment type="caution">
    <text evidence="6">The sequence shown here is derived from an EMBL/GenBank/DDBJ whole genome shotgun (WGS) entry which is preliminary data.</text>
</comment>
<dbReference type="PANTHER" id="PTHR31302">
    <property type="entry name" value="TRANSMEMBRANE PROTEIN WITH METALLOPHOSPHOESTERASE DOMAIN-RELATED"/>
    <property type="match status" value="1"/>
</dbReference>
<feature type="transmembrane region" description="Helical" evidence="4">
    <location>
        <begin position="44"/>
        <end position="64"/>
    </location>
</feature>
<feature type="transmembrane region" description="Helical" evidence="4">
    <location>
        <begin position="6"/>
        <end position="23"/>
    </location>
</feature>
<keyword evidence="4" id="KW-1133">Transmembrane helix</keyword>
<keyword evidence="4" id="KW-0812">Transmembrane</keyword>
<gene>
    <name evidence="6" type="ORF">QE417_003539</name>
</gene>